<dbReference type="GO" id="GO:0045025">
    <property type="term" value="C:mitochondrial degradosome"/>
    <property type="evidence" value="ECO:0007669"/>
    <property type="project" value="TreeGrafter"/>
</dbReference>
<keyword evidence="12" id="KW-1185">Reference proteome</keyword>
<sequence length="769" mass="86135">MPRPDHVHHLFSLLPTSNALMQRSLWDACRPRTPIFGLRFRSGGKSKKGAIPPSSHNRKQKALFKQWGGQGYKPKIIPDLPIFKSPTQTSSEFELAAAKWWRNSVSKERLVSFGAPVDDATKLLETFGKDVEAGFFDEEAKHSEYQLEKLSGANSIQADMVLSHVFFRWLKARGQTQLGKAHEDTVHGLLHLSRAASIPFPAEIFERARRMRRKIIMHVGPTNSGKTYHALRALSAAKSGVYAGPLRLLAHEIWERMNLGQIAPLGASEEEIAEARKIKPSVDHPFARKCNMLTGEEVKIVEEGAPLSSCTVEMLSLVIHRDIAVVDEIQMISDSSRGNAWTRAVLGLCADEIHLCGEDTAVPLVEELLKETGDELIVRRYERLTPLTVEKQSLDGDVSRIEKGDCIVTFSRSSIFATKALIERETPMRCAVVYGHLPPEIRSQQAALFNAGDADYDVLIGSDAIGMGLNLKIRRIIFQSVHKFDGHRETVLSVSQMKQIAGRAGRFGMHDSPGGFVTTLRKEDLPILTRTLPLPNTPVRHARLNATLAQLTRIVACLPENVSTETLFNAVSYTGRFSPHILPAVYQHLPLISPFLDTHDLSLADRLLLLEAPFPWRDVSAMDAINRLIHQYNVDSHIDFELYVQEMGFLIKLLDAECAMKLGTKCNGDTFNPSRELAGLENFHKILVLYIWLSYRNPVAFDAFDMAVGLKTRVEQALHWCLEEMTYQTGGQRPDSFGHKEGIAYTQRKSRNLAIESKQADEVKQPHQV</sequence>
<dbReference type="GeneID" id="59339615"/>
<dbReference type="Pfam" id="PF00271">
    <property type="entry name" value="Helicase_C"/>
    <property type="match status" value="1"/>
</dbReference>
<dbReference type="InterPro" id="IPR022192">
    <property type="entry name" value="SUV3_C"/>
</dbReference>
<comment type="catalytic activity">
    <reaction evidence="9">
        <text>ATP + H2O = ADP + phosphate + H(+)</text>
        <dbReference type="Rhea" id="RHEA:13065"/>
        <dbReference type="ChEBI" id="CHEBI:15377"/>
        <dbReference type="ChEBI" id="CHEBI:15378"/>
        <dbReference type="ChEBI" id="CHEBI:30616"/>
        <dbReference type="ChEBI" id="CHEBI:43474"/>
        <dbReference type="ChEBI" id="CHEBI:456216"/>
        <dbReference type="EC" id="3.6.4.13"/>
    </reaction>
</comment>
<keyword evidence="8" id="KW-0496">Mitochondrion</keyword>
<comment type="subcellular location">
    <subcellularLocation>
        <location evidence="1">Mitochondrion</location>
    </subcellularLocation>
</comment>
<dbReference type="EMBL" id="JACAZF010000001">
    <property type="protein sequence ID" value="KAF7314986.1"/>
    <property type="molecule type" value="Genomic_DNA"/>
</dbReference>
<dbReference type="Gene3D" id="1.20.58.1080">
    <property type="match status" value="1"/>
</dbReference>
<protein>
    <recommendedName>
        <fullName evidence="2">RNA helicase</fullName>
        <ecNumber evidence="2">3.6.4.13</ecNumber>
    </recommendedName>
</protein>
<dbReference type="GO" id="GO:0000965">
    <property type="term" value="P:mitochondrial RNA 3'-end processing"/>
    <property type="evidence" value="ECO:0007669"/>
    <property type="project" value="TreeGrafter"/>
</dbReference>
<keyword evidence="6" id="KW-0067">ATP-binding</keyword>
<organism evidence="11 12">
    <name type="scientific">Mycena indigotica</name>
    <dbReference type="NCBI Taxonomy" id="2126181"/>
    <lineage>
        <taxon>Eukaryota</taxon>
        <taxon>Fungi</taxon>
        <taxon>Dikarya</taxon>
        <taxon>Basidiomycota</taxon>
        <taxon>Agaricomycotina</taxon>
        <taxon>Agaricomycetes</taxon>
        <taxon>Agaricomycetidae</taxon>
        <taxon>Agaricales</taxon>
        <taxon>Marasmiineae</taxon>
        <taxon>Mycenaceae</taxon>
        <taxon>Mycena</taxon>
    </lineage>
</organism>
<dbReference type="GO" id="GO:0005524">
    <property type="term" value="F:ATP binding"/>
    <property type="evidence" value="ECO:0007669"/>
    <property type="project" value="UniProtKB-KW"/>
</dbReference>
<evidence type="ECO:0000256" key="6">
    <source>
        <dbReference type="ARBA" id="ARBA00022840"/>
    </source>
</evidence>
<dbReference type="AlphaFoldDB" id="A0A8H6WFQ2"/>
<feature type="domain" description="Helicase C-terminal" evidence="10">
    <location>
        <begin position="393"/>
        <end position="552"/>
    </location>
</feature>
<name>A0A8H6WFQ2_9AGAR</name>
<reference evidence="11" key="1">
    <citation type="submission" date="2020-05" db="EMBL/GenBank/DDBJ databases">
        <title>Mycena genomes resolve the evolution of fungal bioluminescence.</title>
        <authorList>
            <person name="Tsai I.J."/>
        </authorList>
    </citation>
    <scope>NUCLEOTIDE SEQUENCE</scope>
    <source>
        <strain evidence="11">171206Taipei</strain>
    </source>
</reference>
<evidence type="ECO:0000259" key="10">
    <source>
        <dbReference type="PROSITE" id="PS51194"/>
    </source>
</evidence>
<dbReference type="Proteomes" id="UP000636479">
    <property type="component" value="Unassembled WGS sequence"/>
</dbReference>
<evidence type="ECO:0000313" key="11">
    <source>
        <dbReference type="EMBL" id="KAF7314986.1"/>
    </source>
</evidence>
<accession>A0A8H6WFQ2</accession>
<evidence type="ECO:0000256" key="9">
    <source>
        <dbReference type="ARBA" id="ARBA00047984"/>
    </source>
</evidence>
<evidence type="ECO:0000313" key="12">
    <source>
        <dbReference type="Proteomes" id="UP000636479"/>
    </source>
</evidence>
<proteinExistence type="predicted"/>
<dbReference type="OrthoDB" id="6692397at2759"/>
<keyword evidence="7" id="KW-0809">Transit peptide</keyword>
<dbReference type="InterPro" id="IPR044774">
    <property type="entry name" value="Suv3_DEXQc"/>
</dbReference>
<dbReference type="InterPro" id="IPR027417">
    <property type="entry name" value="P-loop_NTPase"/>
</dbReference>
<dbReference type="RefSeq" id="XP_037225009.1">
    <property type="nucleotide sequence ID" value="XM_037357099.1"/>
</dbReference>
<dbReference type="FunFam" id="3.40.50.300:FF:000269">
    <property type="entry name" value="ATP-dependent RNA helicase SUPV3L1, mitochondrial"/>
    <property type="match status" value="1"/>
</dbReference>
<dbReference type="CDD" id="cd18805">
    <property type="entry name" value="SF2_C_suv3"/>
    <property type="match status" value="1"/>
</dbReference>
<evidence type="ECO:0000256" key="5">
    <source>
        <dbReference type="ARBA" id="ARBA00022806"/>
    </source>
</evidence>
<dbReference type="Pfam" id="PF12513">
    <property type="entry name" value="SUV3_C"/>
    <property type="match status" value="1"/>
</dbReference>
<dbReference type="GO" id="GO:0016787">
    <property type="term" value="F:hydrolase activity"/>
    <property type="evidence" value="ECO:0007669"/>
    <property type="project" value="UniProtKB-KW"/>
</dbReference>
<evidence type="ECO:0000256" key="2">
    <source>
        <dbReference type="ARBA" id="ARBA00012552"/>
    </source>
</evidence>
<dbReference type="PANTHER" id="PTHR12131">
    <property type="entry name" value="ATP-DEPENDENT RNA AND DNA HELICASE"/>
    <property type="match status" value="1"/>
</dbReference>
<keyword evidence="5 11" id="KW-0347">Helicase</keyword>
<dbReference type="Gene3D" id="1.20.272.40">
    <property type="match status" value="1"/>
</dbReference>
<evidence type="ECO:0000256" key="4">
    <source>
        <dbReference type="ARBA" id="ARBA00022801"/>
    </source>
</evidence>
<evidence type="ECO:0000256" key="3">
    <source>
        <dbReference type="ARBA" id="ARBA00022741"/>
    </source>
</evidence>
<dbReference type="InterPro" id="IPR055206">
    <property type="entry name" value="DEXQc_SUV3"/>
</dbReference>
<dbReference type="CDD" id="cd17913">
    <property type="entry name" value="DEXQc_Suv3"/>
    <property type="match status" value="1"/>
</dbReference>
<evidence type="ECO:0000256" key="8">
    <source>
        <dbReference type="ARBA" id="ARBA00023128"/>
    </source>
</evidence>
<keyword evidence="3" id="KW-0547">Nucleotide-binding</keyword>
<dbReference type="PANTHER" id="PTHR12131:SF1">
    <property type="entry name" value="ATP-DEPENDENT RNA HELICASE SUPV3L1, MITOCHONDRIAL-RELATED"/>
    <property type="match status" value="1"/>
</dbReference>
<dbReference type="Gene3D" id="3.40.50.300">
    <property type="entry name" value="P-loop containing nucleotide triphosphate hydrolases"/>
    <property type="match status" value="2"/>
</dbReference>
<dbReference type="SMART" id="SM00490">
    <property type="entry name" value="HELICc"/>
    <property type="match status" value="1"/>
</dbReference>
<gene>
    <name evidence="11" type="ORF">MIND_00012700</name>
</gene>
<dbReference type="PROSITE" id="PS51194">
    <property type="entry name" value="HELICASE_CTER"/>
    <property type="match status" value="1"/>
</dbReference>
<dbReference type="Pfam" id="PF22527">
    <property type="entry name" value="DEXQc_Suv3"/>
    <property type="match status" value="1"/>
</dbReference>
<dbReference type="GO" id="GO:0003724">
    <property type="term" value="F:RNA helicase activity"/>
    <property type="evidence" value="ECO:0007669"/>
    <property type="project" value="UniProtKB-EC"/>
</dbReference>
<dbReference type="InterPro" id="IPR050699">
    <property type="entry name" value="RNA-DNA_Helicase"/>
</dbReference>
<dbReference type="InterPro" id="IPR001650">
    <property type="entry name" value="Helicase_C-like"/>
</dbReference>
<evidence type="ECO:0000256" key="7">
    <source>
        <dbReference type="ARBA" id="ARBA00022946"/>
    </source>
</evidence>
<dbReference type="SUPFAM" id="SSF52540">
    <property type="entry name" value="P-loop containing nucleoside triphosphate hydrolases"/>
    <property type="match status" value="1"/>
</dbReference>
<evidence type="ECO:0000256" key="1">
    <source>
        <dbReference type="ARBA" id="ARBA00004173"/>
    </source>
</evidence>
<dbReference type="EC" id="3.6.4.13" evidence="2"/>
<keyword evidence="4" id="KW-0378">Hydrolase</keyword>
<comment type="caution">
    <text evidence="11">The sequence shown here is derived from an EMBL/GenBank/DDBJ whole genome shotgun (WGS) entry which is preliminary data.</text>
</comment>
<dbReference type="FunFam" id="3.40.50.300:FF:000957">
    <property type="entry name" value="ATP-dependent RNA helicase SUV3L, mitochondrial"/>
    <property type="match status" value="1"/>
</dbReference>